<accession>A0A4Y7JPN4</accession>
<reference evidence="1 2" key="1">
    <citation type="journal article" date="2018" name="Science">
        <title>The opium poppy genome and morphinan production.</title>
        <authorList>
            <person name="Guo L."/>
            <person name="Winzer T."/>
            <person name="Yang X."/>
            <person name="Li Y."/>
            <person name="Ning Z."/>
            <person name="He Z."/>
            <person name="Teodor R."/>
            <person name="Lu Y."/>
            <person name="Bowser T.A."/>
            <person name="Graham I.A."/>
            <person name="Ye K."/>
        </authorList>
    </citation>
    <scope>NUCLEOTIDE SEQUENCE [LARGE SCALE GENOMIC DNA]</scope>
    <source>
        <strain evidence="2">cv. HN1</strain>
        <tissue evidence="1">Leaves</tissue>
    </source>
</reference>
<proteinExistence type="predicted"/>
<dbReference type="Proteomes" id="UP000316621">
    <property type="component" value="Chromosome 5"/>
</dbReference>
<evidence type="ECO:0000313" key="2">
    <source>
        <dbReference type="Proteomes" id="UP000316621"/>
    </source>
</evidence>
<organism evidence="1 2">
    <name type="scientific">Papaver somniferum</name>
    <name type="common">Opium poppy</name>
    <dbReference type="NCBI Taxonomy" id="3469"/>
    <lineage>
        <taxon>Eukaryota</taxon>
        <taxon>Viridiplantae</taxon>
        <taxon>Streptophyta</taxon>
        <taxon>Embryophyta</taxon>
        <taxon>Tracheophyta</taxon>
        <taxon>Spermatophyta</taxon>
        <taxon>Magnoliopsida</taxon>
        <taxon>Ranunculales</taxon>
        <taxon>Papaveraceae</taxon>
        <taxon>Papaveroideae</taxon>
        <taxon>Papaver</taxon>
    </lineage>
</organism>
<dbReference type="Gramene" id="RZC61689">
    <property type="protein sequence ID" value="RZC61689"/>
    <property type="gene ID" value="C5167_023445"/>
</dbReference>
<sequence>MAFAVRFLRPIRASLSVLSAPSSSILSTRKLFNGNYEQLRRLVKGLEPGNASRFQYNISIQRKCVQNFSFSGGKLSLRSIFGVSIVTGYLSLRPQVSYAMDDEHQEKNLWGAPEFFEEDDPYTFLALVRKLWLPALLVMTVVMSWDHPFTLVLKIVLSLFSTKPSALSIYLFVEKFRHQSMREDPMYIFKSFYAKKVDVEDYLLLCLANVEFGDRKINLIGIMGSWWVLSSTPLELEISSRHSISEE</sequence>
<keyword evidence="2" id="KW-1185">Reference proteome</keyword>
<evidence type="ECO:0000313" key="1">
    <source>
        <dbReference type="EMBL" id="RZC61689.1"/>
    </source>
</evidence>
<protein>
    <submittedName>
        <fullName evidence="1">Uncharacterized protein</fullName>
    </submittedName>
</protein>
<dbReference type="OrthoDB" id="748084at2759"/>
<name>A0A4Y7JPN4_PAPSO</name>
<gene>
    <name evidence="1" type="ORF">C5167_023445</name>
</gene>
<dbReference type="EMBL" id="CM010719">
    <property type="protein sequence ID" value="RZC61689.1"/>
    <property type="molecule type" value="Genomic_DNA"/>
</dbReference>
<dbReference type="OMA" id="WWTLPHL"/>
<dbReference type="AlphaFoldDB" id="A0A4Y7JPN4"/>